<proteinExistence type="predicted"/>
<name>A0ACC0UHD4_9AGAM</name>
<dbReference type="EMBL" id="JAGFNK010000037">
    <property type="protein sequence ID" value="KAI9510661.1"/>
    <property type="molecule type" value="Genomic_DNA"/>
</dbReference>
<dbReference type="Proteomes" id="UP001207468">
    <property type="component" value="Unassembled WGS sequence"/>
</dbReference>
<protein>
    <submittedName>
        <fullName evidence="1">Uncharacterized protein</fullName>
    </submittedName>
</protein>
<comment type="caution">
    <text evidence="1">The sequence shown here is derived from an EMBL/GenBank/DDBJ whole genome shotgun (WGS) entry which is preliminary data.</text>
</comment>
<accession>A0ACC0UHD4</accession>
<evidence type="ECO:0000313" key="2">
    <source>
        <dbReference type="Proteomes" id="UP001207468"/>
    </source>
</evidence>
<sequence length="396" mass="42428">MAAYLRNLFGSGQPTPVHGKSKSRSRATSSPAPSPFYVYAPPGTTPSTSTSGTSTSGTSLGKVQPANGYNTPSLVSSPLRYPTYDSRHSHEDNRPSHPYRAASQKPPSETNGRFARFPQSSEHVTPGSSRSNSSSSLYPGPVYATNFVPSPLVPSPPRSKTAEDLTTAKPPAVKSDNNAWQAGVSTSASGSSTYGPEPPLSRSQARAPRFHMHPLLSYTRRHHAPISYDVAFTPSARTVVDRTMHSPLPAVTLAQPATEPPIPASSRLVLRSPKLPWVVVVGPIGSPPSFFIGKGGEKRKAKTSAALTNLDVLYAVHTTLMTCVTPEEWHGLGEGSRAQRRVAEAYKQRCIRMGGGWEGGIRRLDWLGSKTHLVGVEIEKSNEGDENVGTLVFGRP</sequence>
<gene>
    <name evidence="1" type="ORF">F5148DRAFT_541343</name>
</gene>
<organism evidence="1 2">
    <name type="scientific">Russula earlei</name>
    <dbReference type="NCBI Taxonomy" id="71964"/>
    <lineage>
        <taxon>Eukaryota</taxon>
        <taxon>Fungi</taxon>
        <taxon>Dikarya</taxon>
        <taxon>Basidiomycota</taxon>
        <taxon>Agaricomycotina</taxon>
        <taxon>Agaricomycetes</taxon>
        <taxon>Russulales</taxon>
        <taxon>Russulaceae</taxon>
        <taxon>Russula</taxon>
    </lineage>
</organism>
<evidence type="ECO:0000313" key="1">
    <source>
        <dbReference type="EMBL" id="KAI9510661.1"/>
    </source>
</evidence>
<keyword evidence="2" id="KW-1185">Reference proteome</keyword>
<reference evidence="1" key="1">
    <citation type="submission" date="2021-03" db="EMBL/GenBank/DDBJ databases">
        <title>Evolutionary priming and transition to the ectomycorrhizal habit in an iconic lineage of mushroom-forming fungi: is preadaptation a requirement?</title>
        <authorList>
            <consortium name="DOE Joint Genome Institute"/>
            <person name="Looney B.P."/>
            <person name="Miyauchi S."/>
            <person name="Morin E."/>
            <person name="Drula E."/>
            <person name="Courty P.E."/>
            <person name="Chicoki N."/>
            <person name="Fauchery L."/>
            <person name="Kohler A."/>
            <person name="Kuo A."/>
            <person name="LaButti K."/>
            <person name="Pangilinan J."/>
            <person name="Lipzen A."/>
            <person name="Riley R."/>
            <person name="Andreopoulos W."/>
            <person name="He G."/>
            <person name="Johnson J."/>
            <person name="Barry K.W."/>
            <person name="Grigoriev I.V."/>
            <person name="Nagy L."/>
            <person name="Hibbett D."/>
            <person name="Henrissat B."/>
            <person name="Matheny P.B."/>
            <person name="Labbe J."/>
            <person name="Martin A.F."/>
        </authorList>
    </citation>
    <scope>NUCLEOTIDE SEQUENCE</scope>
    <source>
        <strain evidence="1">BPL698</strain>
    </source>
</reference>